<dbReference type="GO" id="GO:0008270">
    <property type="term" value="F:zinc ion binding"/>
    <property type="evidence" value="ECO:0007669"/>
    <property type="project" value="UniProtKB-KW"/>
</dbReference>
<keyword evidence="1" id="KW-0479">Metal-binding</keyword>
<dbReference type="Gene3D" id="3.30.40.10">
    <property type="entry name" value="Zinc/RING finger domain, C3HC4 (zinc finger)"/>
    <property type="match status" value="1"/>
</dbReference>
<evidence type="ECO:0000256" key="3">
    <source>
        <dbReference type="ARBA" id="ARBA00022833"/>
    </source>
</evidence>
<dbReference type="SUPFAM" id="SSF57850">
    <property type="entry name" value="RING/U-box"/>
    <property type="match status" value="1"/>
</dbReference>
<dbReference type="InterPro" id="IPR013083">
    <property type="entry name" value="Znf_RING/FYVE/PHD"/>
</dbReference>
<feature type="domain" description="RING-type" evidence="6">
    <location>
        <begin position="107"/>
        <end position="149"/>
    </location>
</feature>
<keyword evidence="3" id="KW-0862">Zinc</keyword>
<dbReference type="OMA" id="CAIAPAC"/>
<dbReference type="PROSITE" id="PS00518">
    <property type="entry name" value="ZF_RING_1"/>
    <property type="match status" value="1"/>
</dbReference>
<accession>B4HB52</accession>
<keyword evidence="8" id="KW-1185">Reference proteome</keyword>
<gene>
    <name evidence="7" type="primary">Dper\GL19712</name>
    <name evidence="7" type="ORF">Dper_GL19712</name>
</gene>
<reference evidence="7 8" key="1">
    <citation type="journal article" date="2007" name="Nature">
        <title>Evolution of genes and genomes on the Drosophila phylogeny.</title>
        <authorList>
            <consortium name="Drosophila 12 Genomes Consortium"/>
            <person name="Clark A.G."/>
            <person name="Eisen M.B."/>
            <person name="Smith D.R."/>
            <person name="Bergman C.M."/>
            <person name="Oliver B."/>
            <person name="Markow T.A."/>
            <person name="Kaufman T.C."/>
            <person name="Kellis M."/>
            <person name="Gelbart W."/>
            <person name="Iyer V.N."/>
            <person name="Pollard D.A."/>
            <person name="Sackton T.B."/>
            <person name="Larracuente A.M."/>
            <person name="Singh N.D."/>
            <person name="Abad J.P."/>
            <person name="Abt D.N."/>
            <person name="Adryan B."/>
            <person name="Aguade M."/>
            <person name="Akashi H."/>
            <person name="Anderson W.W."/>
            <person name="Aquadro C.F."/>
            <person name="Ardell D.H."/>
            <person name="Arguello R."/>
            <person name="Artieri C.G."/>
            <person name="Barbash D.A."/>
            <person name="Barker D."/>
            <person name="Barsanti P."/>
            <person name="Batterham P."/>
            <person name="Batzoglou S."/>
            <person name="Begun D."/>
            <person name="Bhutkar A."/>
            <person name="Blanco E."/>
            <person name="Bosak S.A."/>
            <person name="Bradley R.K."/>
            <person name="Brand A.D."/>
            <person name="Brent M.R."/>
            <person name="Brooks A.N."/>
            <person name="Brown R.H."/>
            <person name="Butlin R.K."/>
            <person name="Caggese C."/>
            <person name="Calvi B.R."/>
            <person name="Bernardo de Carvalho A."/>
            <person name="Caspi A."/>
            <person name="Castrezana S."/>
            <person name="Celniker S.E."/>
            <person name="Chang J.L."/>
            <person name="Chapple C."/>
            <person name="Chatterji S."/>
            <person name="Chinwalla A."/>
            <person name="Civetta A."/>
            <person name="Clifton S.W."/>
            <person name="Comeron J.M."/>
            <person name="Costello J.C."/>
            <person name="Coyne J.A."/>
            <person name="Daub J."/>
            <person name="David R.G."/>
            <person name="Delcher A.L."/>
            <person name="Delehaunty K."/>
            <person name="Do C.B."/>
            <person name="Ebling H."/>
            <person name="Edwards K."/>
            <person name="Eickbush T."/>
            <person name="Evans J.D."/>
            <person name="Filipski A."/>
            <person name="Findeiss S."/>
            <person name="Freyhult E."/>
            <person name="Fulton L."/>
            <person name="Fulton R."/>
            <person name="Garcia A.C."/>
            <person name="Gardiner A."/>
            <person name="Garfield D.A."/>
            <person name="Garvin B.E."/>
            <person name="Gibson G."/>
            <person name="Gilbert D."/>
            <person name="Gnerre S."/>
            <person name="Godfrey J."/>
            <person name="Good R."/>
            <person name="Gotea V."/>
            <person name="Gravely B."/>
            <person name="Greenberg A.J."/>
            <person name="Griffiths-Jones S."/>
            <person name="Gross S."/>
            <person name="Guigo R."/>
            <person name="Gustafson E.A."/>
            <person name="Haerty W."/>
            <person name="Hahn M.W."/>
            <person name="Halligan D.L."/>
            <person name="Halpern A.L."/>
            <person name="Halter G.M."/>
            <person name="Han M.V."/>
            <person name="Heger A."/>
            <person name="Hillier L."/>
            <person name="Hinrichs A.S."/>
            <person name="Holmes I."/>
            <person name="Hoskins R.A."/>
            <person name="Hubisz M.J."/>
            <person name="Hultmark D."/>
            <person name="Huntley M.A."/>
            <person name="Jaffe D.B."/>
            <person name="Jagadeeshan S."/>
            <person name="Jeck W.R."/>
            <person name="Johnson J."/>
            <person name="Jones C.D."/>
            <person name="Jordan W.C."/>
            <person name="Karpen G.H."/>
            <person name="Kataoka E."/>
            <person name="Keightley P.D."/>
            <person name="Kheradpour P."/>
            <person name="Kirkness E.F."/>
            <person name="Koerich L.B."/>
            <person name="Kristiansen K."/>
            <person name="Kudrna D."/>
            <person name="Kulathinal R.J."/>
            <person name="Kumar S."/>
            <person name="Kwok R."/>
            <person name="Lander E."/>
            <person name="Langley C.H."/>
            <person name="Lapoint R."/>
            <person name="Lazzaro B.P."/>
            <person name="Lee S.J."/>
            <person name="Levesque L."/>
            <person name="Li R."/>
            <person name="Lin C.F."/>
            <person name="Lin M.F."/>
            <person name="Lindblad-Toh K."/>
            <person name="Llopart A."/>
            <person name="Long M."/>
            <person name="Low L."/>
            <person name="Lozovsky E."/>
            <person name="Lu J."/>
            <person name="Luo M."/>
            <person name="Machado C.A."/>
            <person name="Makalowski W."/>
            <person name="Marzo M."/>
            <person name="Matsuda M."/>
            <person name="Matzkin L."/>
            <person name="McAllister B."/>
            <person name="McBride C.S."/>
            <person name="McKernan B."/>
            <person name="McKernan K."/>
            <person name="Mendez-Lago M."/>
            <person name="Minx P."/>
            <person name="Mollenhauer M.U."/>
            <person name="Montooth K."/>
            <person name="Mount S.M."/>
            <person name="Mu X."/>
            <person name="Myers E."/>
            <person name="Negre B."/>
            <person name="Newfeld S."/>
            <person name="Nielsen R."/>
            <person name="Noor M.A."/>
            <person name="O'Grady P."/>
            <person name="Pachter L."/>
            <person name="Papaceit M."/>
            <person name="Parisi M.J."/>
            <person name="Parisi M."/>
            <person name="Parts L."/>
            <person name="Pedersen J.S."/>
            <person name="Pesole G."/>
            <person name="Phillippy A.M."/>
            <person name="Ponting C.P."/>
            <person name="Pop M."/>
            <person name="Porcelli D."/>
            <person name="Powell J.R."/>
            <person name="Prohaska S."/>
            <person name="Pruitt K."/>
            <person name="Puig M."/>
            <person name="Quesneville H."/>
            <person name="Ram K.R."/>
            <person name="Rand D."/>
            <person name="Rasmussen M.D."/>
            <person name="Reed L.K."/>
            <person name="Reenan R."/>
            <person name="Reily A."/>
            <person name="Remington K.A."/>
            <person name="Rieger T.T."/>
            <person name="Ritchie M.G."/>
            <person name="Robin C."/>
            <person name="Rogers Y.H."/>
            <person name="Rohde C."/>
            <person name="Rozas J."/>
            <person name="Rubenfield M.J."/>
            <person name="Ruiz A."/>
            <person name="Russo S."/>
            <person name="Salzberg S.L."/>
            <person name="Sanchez-Gracia A."/>
            <person name="Saranga D.J."/>
            <person name="Sato H."/>
            <person name="Schaeffer S.W."/>
            <person name="Schatz M.C."/>
            <person name="Schlenke T."/>
            <person name="Schwartz R."/>
            <person name="Segarra C."/>
            <person name="Singh R.S."/>
            <person name="Sirot L."/>
            <person name="Sirota M."/>
            <person name="Sisneros N.B."/>
            <person name="Smith C.D."/>
            <person name="Smith T.F."/>
            <person name="Spieth J."/>
            <person name="Stage D.E."/>
            <person name="Stark A."/>
            <person name="Stephan W."/>
            <person name="Strausberg R.L."/>
            <person name="Strempel S."/>
            <person name="Sturgill D."/>
            <person name="Sutton G."/>
            <person name="Sutton G.G."/>
            <person name="Tao W."/>
            <person name="Teichmann S."/>
            <person name="Tobari Y.N."/>
            <person name="Tomimura Y."/>
            <person name="Tsolas J.M."/>
            <person name="Valente V.L."/>
            <person name="Venter E."/>
            <person name="Venter J.C."/>
            <person name="Vicario S."/>
            <person name="Vieira F.G."/>
            <person name="Vilella A.J."/>
            <person name="Villasante A."/>
            <person name="Walenz B."/>
            <person name="Wang J."/>
            <person name="Wasserman M."/>
            <person name="Watts T."/>
            <person name="Wilson D."/>
            <person name="Wilson R.K."/>
            <person name="Wing R.A."/>
            <person name="Wolfner M.F."/>
            <person name="Wong A."/>
            <person name="Wong G.K."/>
            <person name="Wu C.I."/>
            <person name="Wu G."/>
            <person name="Yamamoto D."/>
            <person name="Yang H.P."/>
            <person name="Yang S.P."/>
            <person name="Yorke J.A."/>
            <person name="Yoshida K."/>
            <person name="Zdobnov E."/>
            <person name="Zhang P."/>
            <person name="Zhang Y."/>
            <person name="Zimin A.V."/>
            <person name="Baldwin J."/>
            <person name="Abdouelleil A."/>
            <person name="Abdulkadir J."/>
            <person name="Abebe A."/>
            <person name="Abera B."/>
            <person name="Abreu J."/>
            <person name="Acer S.C."/>
            <person name="Aftuck L."/>
            <person name="Alexander A."/>
            <person name="An P."/>
            <person name="Anderson E."/>
            <person name="Anderson S."/>
            <person name="Arachi H."/>
            <person name="Azer M."/>
            <person name="Bachantsang P."/>
            <person name="Barry A."/>
            <person name="Bayul T."/>
            <person name="Berlin A."/>
            <person name="Bessette D."/>
            <person name="Bloom T."/>
            <person name="Blye J."/>
            <person name="Boguslavskiy L."/>
            <person name="Bonnet C."/>
            <person name="Boukhgalter B."/>
            <person name="Bourzgui I."/>
            <person name="Brown A."/>
            <person name="Cahill P."/>
            <person name="Channer S."/>
            <person name="Cheshatsang Y."/>
            <person name="Chuda L."/>
            <person name="Citroen M."/>
            <person name="Collymore A."/>
            <person name="Cooke P."/>
            <person name="Costello M."/>
            <person name="D'Aco K."/>
            <person name="Daza R."/>
            <person name="De Haan G."/>
            <person name="DeGray S."/>
            <person name="DeMaso C."/>
            <person name="Dhargay N."/>
            <person name="Dooley K."/>
            <person name="Dooley E."/>
            <person name="Doricent M."/>
            <person name="Dorje P."/>
            <person name="Dorjee K."/>
            <person name="Dupes A."/>
            <person name="Elong R."/>
            <person name="Falk J."/>
            <person name="Farina A."/>
            <person name="Faro S."/>
            <person name="Ferguson D."/>
            <person name="Fisher S."/>
            <person name="Foley C.D."/>
            <person name="Franke A."/>
            <person name="Friedrich D."/>
            <person name="Gadbois L."/>
            <person name="Gearin G."/>
            <person name="Gearin C.R."/>
            <person name="Giannoukos G."/>
            <person name="Goode T."/>
            <person name="Graham J."/>
            <person name="Grandbois E."/>
            <person name="Grewal S."/>
            <person name="Gyaltsen K."/>
            <person name="Hafez N."/>
            <person name="Hagos B."/>
            <person name="Hall J."/>
            <person name="Henson C."/>
            <person name="Hollinger A."/>
            <person name="Honan T."/>
            <person name="Huard M.D."/>
            <person name="Hughes L."/>
            <person name="Hurhula B."/>
            <person name="Husby M.E."/>
            <person name="Kamat A."/>
            <person name="Kanga B."/>
            <person name="Kashin S."/>
            <person name="Khazanovich D."/>
            <person name="Kisner P."/>
            <person name="Lance K."/>
            <person name="Lara M."/>
            <person name="Lee W."/>
            <person name="Lennon N."/>
            <person name="Letendre F."/>
            <person name="LeVine R."/>
            <person name="Lipovsky A."/>
            <person name="Liu X."/>
            <person name="Liu J."/>
            <person name="Liu S."/>
            <person name="Lokyitsang T."/>
            <person name="Lokyitsang Y."/>
            <person name="Lubonja R."/>
            <person name="Lui A."/>
            <person name="MacDonald P."/>
            <person name="Magnisalis V."/>
            <person name="Maru K."/>
            <person name="Matthews C."/>
            <person name="McCusker W."/>
            <person name="McDonough S."/>
            <person name="Mehta T."/>
            <person name="Meldrim J."/>
            <person name="Meneus L."/>
            <person name="Mihai O."/>
            <person name="Mihalev A."/>
            <person name="Mihova T."/>
            <person name="Mittelman R."/>
            <person name="Mlenga V."/>
            <person name="Montmayeur A."/>
            <person name="Mulrain L."/>
            <person name="Navidi A."/>
            <person name="Naylor J."/>
            <person name="Negash T."/>
            <person name="Nguyen T."/>
            <person name="Nguyen N."/>
            <person name="Nicol R."/>
            <person name="Norbu C."/>
            <person name="Norbu N."/>
            <person name="Novod N."/>
            <person name="O'Neill B."/>
            <person name="Osman S."/>
            <person name="Markiewicz E."/>
            <person name="Oyono O.L."/>
            <person name="Patti C."/>
            <person name="Phunkhang P."/>
            <person name="Pierre F."/>
            <person name="Priest M."/>
            <person name="Raghuraman S."/>
            <person name="Rege F."/>
            <person name="Reyes R."/>
            <person name="Rise C."/>
            <person name="Rogov P."/>
            <person name="Ross K."/>
            <person name="Ryan E."/>
            <person name="Settipalli S."/>
            <person name="Shea T."/>
            <person name="Sherpa N."/>
            <person name="Shi L."/>
            <person name="Shih D."/>
            <person name="Sparrow T."/>
            <person name="Spaulding J."/>
            <person name="Stalker J."/>
            <person name="Stange-Thomann N."/>
            <person name="Stavropoulos S."/>
            <person name="Stone C."/>
            <person name="Strader C."/>
            <person name="Tesfaye S."/>
            <person name="Thomson T."/>
            <person name="Thoulutsang Y."/>
            <person name="Thoulutsang D."/>
            <person name="Topham K."/>
            <person name="Topping I."/>
            <person name="Tsamla T."/>
            <person name="Vassiliev H."/>
            <person name="Vo A."/>
            <person name="Wangchuk T."/>
            <person name="Wangdi T."/>
            <person name="Weiand M."/>
            <person name="Wilkinson J."/>
            <person name="Wilson A."/>
            <person name="Yadav S."/>
            <person name="Young G."/>
            <person name="Yu Q."/>
            <person name="Zembek L."/>
            <person name="Zhong D."/>
            <person name="Zimmer A."/>
            <person name="Zwirko Z."/>
            <person name="Jaffe D.B."/>
            <person name="Alvarez P."/>
            <person name="Brockman W."/>
            <person name="Butler J."/>
            <person name="Chin C."/>
            <person name="Gnerre S."/>
            <person name="Grabherr M."/>
            <person name="Kleber M."/>
            <person name="Mauceli E."/>
            <person name="MacCallum I."/>
        </authorList>
    </citation>
    <scope>NUCLEOTIDE SEQUENCE [LARGE SCALE GENOMIC DNA]</scope>
    <source>
        <strain evidence="8">MSH-3 / Tucson 14011-0111.49</strain>
    </source>
</reference>
<evidence type="ECO:0000313" key="7">
    <source>
        <dbReference type="EMBL" id="EDW37855.1"/>
    </source>
</evidence>
<evidence type="ECO:0000256" key="1">
    <source>
        <dbReference type="ARBA" id="ARBA00022723"/>
    </source>
</evidence>
<evidence type="ECO:0000256" key="5">
    <source>
        <dbReference type="SAM" id="MobiDB-lite"/>
    </source>
</evidence>
<dbReference type="InterPro" id="IPR017907">
    <property type="entry name" value="Znf_RING_CS"/>
</dbReference>
<dbReference type="Proteomes" id="UP000008744">
    <property type="component" value="Unassembled WGS sequence"/>
</dbReference>
<evidence type="ECO:0000313" key="8">
    <source>
        <dbReference type="Proteomes" id="UP000008744"/>
    </source>
</evidence>
<evidence type="ECO:0000256" key="2">
    <source>
        <dbReference type="ARBA" id="ARBA00022771"/>
    </source>
</evidence>
<dbReference type="Pfam" id="PF14634">
    <property type="entry name" value="zf-RING_5"/>
    <property type="match status" value="1"/>
</dbReference>
<keyword evidence="2 4" id="KW-0863">Zinc-finger</keyword>
<evidence type="ECO:0000259" key="6">
    <source>
        <dbReference type="PROSITE" id="PS50089"/>
    </source>
</evidence>
<dbReference type="EMBL" id="CH479247">
    <property type="protein sequence ID" value="EDW37855.1"/>
    <property type="molecule type" value="Genomic_DNA"/>
</dbReference>
<dbReference type="HOGENOM" id="CLU_1637190_0_0_1"/>
<sequence>MGNTKGKISFPSNEALRKLTTTAVRFKEALTGGVASIGAWTGGVASIGASIVGVATTQASTGGQPWIQLLDKSTQTDPEDDDQAGPSAAKRQKTNDENTEKVSYPYCRVCRKKFPDGCAIAPACSHILCVPCLSRLKATSQRPRCPTCNRTLGKALRHLHFA</sequence>
<dbReference type="PROSITE" id="PS50089">
    <property type="entry name" value="ZF_RING_2"/>
    <property type="match status" value="1"/>
</dbReference>
<proteinExistence type="predicted"/>
<evidence type="ECO:0000256" key="4">
    <source>
        <dbReference type="PROSITE-ProRule" id="PRU00175"/>
    </source>
</evidence>
<feature type="region of interest" description="Disordered" evidence="5">
    <location>
        <begin position="71"/>
        <end position="97"/>
    </location>
</feature>
<organism evidence="8">
    <name type="scientific">Drosophila persimilis</name>
    <name type="common">Fruit fly</name>
    <dbReference type="NCBI Taxonomy" id="7234"/>
    <lineage>
        <taxon>Eukaryota</taxon>
        <taxon>Metazoa</taxon>
        <taxon>Ecdysozoa</taxon>
        <taxon>Arthropoda</taxon>
        <taxon>Hexapoda</taxon>
        <taxon>Insecta</taxon>
        <taxon>Pterygota</taxon>
        <taxon>Neoptera</taxon>
        <taxon>Endopterygota</taxon>
        <taxon>Diptera</taxon>
        <taxon>Brachycera</taxon>
        <taxon>Muscomorpha</taxon>
        <taxon>Ephydroidea</taxon>
        <taxon>Drosophilidae</taxon>
        <taxon>Drosophila</taxon>
        <taxon>Sophophora</taxon>
    </lineage>
</organism>
<dbReference type="InterPro" id="IPR001841">
    <property type="entry name" value="Znf_RING"/>
</dbReference>
<protein>
    <submittedName>
        <fullName evidence="7">GL19712</fullName>
    </submittedName>
</protein>
<name>B4HB52_DROPE</name>
<dbReference type="AlphaFoldDB" id="B4HB52"/>